<gene>
    <name evidence="1" type="ORF">RND71_025242</name>
</gene>
<name>A0AAE1RSK6_9SOLA</name>
<evidence type="ECO:0000313" key="2">
    <source>
        <dbReference type="Proteomes" id="UP001291623"/>
    </source>
</evidence>
<sequence>MAGNMTDVAATAAASRGNVVAFPAIACYSLKACNTAAFARRCIVQGGIKCKTHHSLFPGFVKETIMQSENMAKSVVTFLVYRLSTLLNGGQKLLENFQEGIVYIRDEFEKKNECFLESS</sequence>
<comment type="caution">
    <text evidence="1">The sequence shown here is derived from an EMBL/GenBank/DDBJ whole genome shotgun (WGS) entry which is preliminary data.</text>
</comment>
<organism evidence="1 2">
    <name type="scientific">Anisodus tanguticus</name>
    <dbReference type="NCBI Taxonomy" id="243964"/>
    <lineage>
        <taxon>Eukaryota</taxon>
        <taxon>Viridiplantae</taxon>
        <taxon>Streptophyta</taxon>
        <taxon>Embryophyta</taxon>
        <taxon>Tracheophyta</taxon>
        <taxon>Spermatophyta</taxon>
        <taxon>Magnoliopsida</taxon>
        <taxon>eudicotyledons</taxon>
        <taxon>Gunneridae</taxon>
        <taxon>Pentapetalae</taxon>
        <taxon>asterids</taxon>
        <taxon>lamiids</taxon>
        <taxon>Solanales</taxon>
        <taxon>Solanaceae</taxon>
        <taxon>Solanoideae</taxon>
        <taxon>Hyoscyameae</taxon>
        <taxon>Anisodus</taxon>
    </lineage>
</organism>
<protein>
    <submittedName>
        <fullName evidence="1">Uncharacterized protein</fullName>
    </submittedName>
</protein>
<dbReference type="EMBL" id="JAVYJV010000013">
    <property type="protein sequence ID" value="KAK4356271.1"/>
    <property type="molecule type" value="Genomic_DNA"/>
</dbReference>
<accession>A0AAE1RSK6</accession>
<dbReference type="Proteomes" id="UP001291623">
    <property type="component" value="Unassembled WGS sequence"/>
</dbReference>
<proteinExistence type="predicted"/>
<dbReference type="AlphaFoldDB" id="A0AAE1RSK6"/>
<reference evidence="1" key="1">
    <citation type="submission" date="2023-12" db="EMBL/GenBank/DDBJ databases">
        <title>Genome assembly of Anisodus tanguticus.</title>
        <authorList>
            <person name="Wang Y.-J."/>
        </authorList>
    </citation>
    <scope>NUCLEOTIDE SEQUENCE</scope>
    <source>
        <strain evidence="1">KB-2021</strain>
        <tissue evidence="1">Leaf</tissue>
    </source>
</reference>
<keyword evidence="2" id="KW-1185">Reference proteome</keyword>
<evidence type="ECO:0000313" key="1">
    <source>
        <dbReference type="EMBL" id="KAK4356271.1"/>
    </source>
</evidence>